<dbReference type="NCBIfam" id="NF041083">
    <property type="entry name" value="thermosome_beta"/>
    <property type="match status" value="1"/>
</dbReference>
<organism evidence="10 11">
    <name type="scientific">Auricularia subglabra (strain TFB-10046 / SS5)</name>
    <name type="common">White-rot fungus</name>
    <name type="synonym">Auricularia delicata (strain TFB10046)</name>
    <dbReference type="NCBI Taxonomy" id="717982"/>
    <lineage>
        <taxon>Eukaryota</taxon>
        <taxon>Fungi</taxon>
        <taxon>Dikarya</taxon>
        <taxon>Basidiomycota</taxon>
        <taxon>Agaricomycotina</taxon>
        <taxon>Agaricomycetes</taxon>
        <taxon>Auriculariales</taxon>
        <taxon>Auriculariaceae</taxon>
        <taxon>Auricularia</taxon>
    </lineage>
</organism>
<dbReference type="Pfam" id="PF00118">
    <property type="entry name" value="Cpn60_TCP1"/>
    <property type="match status" value="1"/>
</dbReference>
<dbReference type="InterPro" id="IPR002423">
    <property type="entry name" value="Cpn60/GroEL/TCP-1"/>
</dbReference>
<keyword evidence="5 9" id="KW-0547">Nucleotide-binding</keyword>
<keyword evidence="6 9" id="KW-0067">ATP-binding</keyword>
<keyword evidence="11" id="KW-1185">Reference proteome</keyword>
<name>J0LFB2_AURST</name>
<dbReference type="KEGG" id="adl:AURDEDRAFT_117208"/>
<keyword evidence="4" id="KW-0963">Cytoplasm</keyword>
<gene>
    <name evidence="10" type="ORF">AURDEDRAFT_117208</name>
</gene>
<dbReference type="OrthoDB" id="10248520at2759"/>
<dbReference type="OMA" id="CAEMVMS"/>
<dbReference type="InterPro" id="IPR053374">
    <property type="entry name" value="TCP-1_chaperonin"/>
</dbReference>
<dbReference type="Gene3D" id="1.10.560.10">
    <property type="entry name" value="GroEL-like equatorial domain"/>
    <property type="match status" value="1"/>
</dbReference>
<dbReference type="CDD" id="cd03336">
    <property type="entry name" value="TCP1_beta"/>
    <property type="match status" value="1"/>
</dbReference>
<evidence type="ECO:0000256" key="8">
    <source>
        <dbReference type="ARBA" id="ARBA00033237"/>
    </source>
</evidence>
<dbReference type="GO" id="GO:0005832">
    <property type="term" value="C:chaperonin-containing T-complex"/>
    <property type="evidence" value="ECO:0007669"/>
    <property type="project" value="InterPro"/>
</dbReference>
<dbReference type="SUPFAM" id="SSF48592">
    <property type="entry name" value="GroEL equatorial domain-like"/>
    <property type="match status" value="1"/>
</dbReference>
<evidence type="ECO:0000256" key="2">
    <source>
        <dbReference type="ARBA" id="ARBA00008020"/>
    </source>
</evidence>
<protein>
    <recommendedName>
        <fullName evidence="8">CCT-beta</fullName>
    </recommendedName>
</protein>
<dbReference type="EMBL" id="JH687874">
    <property type="protein sequence ID" value="EJD35961.1"/>
    <property type="molecule type" value="Genomic_DNA"/>
</dbReference>
<dbReference type="Gene3D" id="3.50.7.10">
    <property type="entry name" value="GroEL"/>
    <property type="match status" value="1"/>
</dbReference>
<reference evidence="11" key="1">
    <citation type="journal article" date="2012" name="Science">
        <title>The Paleozoic origin of enzymatic lignin decomposition reconstructed from 31 fungal genomes.</title>
        <authorList>
            <person name="Floudas D."/>
            <person name="Binder M."/>
            <person name="Riley R."/>
            <person name="Barry K."/>
            <person name="Blanchette R.A."/>
            <person name="Henrissat B."/>
            <person name="Martinez A.T."/>
            <person name="Otillar R."/>
            <person name="Spatafora J.W."/>
            <person name="Yadav J.S."/>
            <person name="Aerts A."/>
            <person name="Benoit I."/>
            <person name="Boyd A."/>
            <person name="Carlson A."/>
            <person name="Copeland A."/>
            <person name="Coutinho P.M."/>
            <person name="de Vries R.P."/>
            <person name="Ferreira P."/>
            <person name="Findley K."/>
            <person name="Foster B."/>
            <person name="Gaskell J."/>
            <person name="Glotzer D."/>
            <person name="Gorecki P."/>
            <person name="Heitman J."/>
            <person name="Hesse C."/>
            <person name="Hori C."/>
            <person name="Igarashi K."/>
            <person name="Jurgens J.A."/>
            <person name="Kallen N."/>
            <person name="Kersten P."/>
            <person name="Kohler A."/>
            <person name="Kuees U."/>
            <person name="Kumar T.K.A."/>
            <person name="Kuo A."/>
            <person name="LaButti K."/>
            <person name="Larrondo L.F."/>
            <person name="Lindquist E."/>
            <person name="Ling A."/>
            <person name="Lombard V."/>
            <person name="Lucas S."/>
            <person name="Lundell T."/>
            <person name="Martin R."/>
            <person name="McLaughlin D.J."/>
            <person name="Morgenstern I."/>
            <person name="Morin E."/>
            <person name="Murat C."/>
            <person name="Nagy L.G."/>
            <person name="Nolan M."/>
            <person name="Ohm R.A."/>
            <person name="Patyshakuliyeva A."/>
            <person name="Rokas A."/>
            <person name="Ruiz-Duenas F.J."/>
            <person name="Sabat G."/>
            <person name="Salamov A."/>
            <person name="Samejima M."/>
            <person name="Schmutz J."/>
            <person name="Slot J.C."/>
            <person name="St John F."/>
            <person name="Stenlid J."/>
            <person name="Sun H."/>
            <person name="Sun S."/>
            <person name="Syed K."/>
            <person name="Tsang A."/>
            <person name="Wiebenga A."/>
            <person name="Young D."/>
            <person name="Pisabarro A."/>
            <person name="Eastwood D.C."/>
            <person name="Martin F."/>
            <person name="Cullen D."/>
            <person name="Grigoriev I.V."/>
            <person name="Hibbett D.S."/>
        </authorList>
    </citation>
    <scope>NUCLEOTIDE SEQUENCE [LARGE SCALE GENOMIC DNA]</scope>
    <source>
        <strain evidence="11">TFB10046</strain>
    </source>
</reference>
<dbReference type="PROSITE" id="PS00751">
    <property type="entry name" value="TCP1_2"/>
    <property type="match status" value="1"/>
</dbReference>
<keyword evidence="7 9" id="KW-0143">Chaperone</keyword>
<dbReference type="GO" id="GO:0051082">
    <property type="term" value="F:unfolded protein binding"/>
    <property type="evidence" value="ECO:0007669"/>
    <property type="project" value="InterPro"/>
</dbReference>
<dbReference type="InterPro" id="IPR027410">
    <property type="entry name" value="TCP-1-like_intermed_sf"/>
</dbReference>
<dbReference type="InParanoid" id="J0LFB2"/>
<dbReference type="FunFam" id="3.50.7.10:FF:000002">
    <property type="entry name" value="T-complex protein 1 subunit beta"/>
    <property type="match status" value="1"/>
</dbReference>
<dbReference type="SUPFAM" id="SSF54849">
    <property type="entry name" value="GroEL-intermediate domain like"/>
    <property type="match status" value="1"/>
</dbReference>
<accession>J0LFB2</accession>
<comment type="subcellular location">
    <subcellularLocation>
        <location evidence="1">Cytoplasm</location>
    </subcellularLocation>
</comment>
<comment type="subunit">
    <text evidence="3">Heterooligomeric complex of about 850 to 900 kDa that forms two stacked rings, 12 to 16 nm in diameter.</text>
</comment>
<dbReference type="PANTHER" id="PTHR11353">
    <property type="entry name" value="CHAPERONIN"/>
    <property type="match status" value="1"/>
</dbReference>
<proteinExistence type="inferred from homology"/>
<dbReference type="PROSITE" id="PS00995">
    <property type="entry name" value="TCP1_3"/>
    <property type="match status" value="1"/>
</dbReference>
<comment type="similarity">
    <text evidence="2 9">Belongs to the TCP-1 chaperonin family.</text>
</comment>
<dbReference type="InterPro" id="IPR002194">
    <property type="entry name" value="Chaperonin_TCP-1_CS"/>
</dbReference>
<dbReference type="InterPro" id="IPR012716">
    <property type="entry name" value="Chap_CCT_beta"/>
</dbReference>
<dbReference type="FunFam" id="3.30.260.10:FF:000025">
    <property type="entry name" value="Chaperonin containing TCP1 subunit 2"/>
    <property type="match status" value="1"/>
</dbReference>
<dbReference type="InterPro" id="IPR027413">
    <property type="entry name" value="GROEL-like_equatorial_sf"/>
</dbReference>
<dbReference type="InterPro" id="IPR027409">
    <property type="entry name" value="GroEL-like_apical_dom_sf"/>
</dbReference>
<evidence type="ECO:0000256" key="5">
    <source>
        <dbReference type="ARBA" id="ARBA00022741"/>
    </source>
</evidence>
<dbReference type="NCBIfam" id="TIGR02341">
    <property type="entry name" value="chap_CCT_beta"/>
    <property type="match status" value="1"/>
</dbReference>
<evidence type="ECO:0000256" key="7">
    <source>
        <dbReference type="ARBA" id="ARBA00023186"/>
    </source>
</evidence>
<dbReference type="eggNOG" id="KOG0363">
    <property type="taxonomic scope" value="Eukaryota"/>
</dbReference>
<dbReference type="PRINTS" id="PR00304">
    <property type="entry name" value="TCOMPLEXTCP1"/>
</dbReference>
<evidence type="ECO:0000256" key="9">
    <source>
        <dbReference type="RuleBase" id="RU004187"/>
    </source>
</evidence>
<evidence type="ECO:0000256" key="6">
    <source>
        <dbReference type="ARBA" id="ARBA00022840"/>
    </source>
</evidence>
<dbReference type="GO" id="GO:0005524">
    <property type="term" value="F:ATP binding"/>
    <property type="evidence" value="ECO:0007669"/>
    <property type="project" value="UniProtKB-KW"/>
</dbReference>
<dbReference type="Proteomes" id="UP000006514">
    <property type="component" value="Unassembled WGS sequence"/>
</dbReference>
<evidence type="ECO:0000256" key="3">
    <source>
        <dbReference type="ARBA" id="ARBA00011531"/>
    </source>
</evidence>
<evidence type="ECO:0000313" key="11">
    <source>
        <dbReference type="Proteomes" id="UP000006514"/>
    </source>
</evidence>
<evidence type="ECO:0000313" key="10">
    <source>
        <dbReference type="EMBL" id="EJD35961.1"/>
    </source>
</evidence>
<sequence>MEPIFAAEGSQEKAEMARLTSFVGAMAVGDLVKSTLGPKGMNKILQSASGDGINVTNDGATILKSIHLDNAAAKILVNISKVQDDEVGDGTTSVCVLASELLREAEKLVMAKIHPQTIVEGFRIASAAALKALEKAAEDNGSDPVKFRSDLINIAKTTLSSKVLSQDKDYFANLAVDAVLRLQGSTDLDHIQIIKKAGGKLTDSYLDEGFILDKTIAVNSPKRIQNARILIANTSMDTDKIKVFGARIKVDSTGKLAELEKAEREKMKAKVAAIAAHGINCFVNRQLIYNFPENLLAEQGIISIEHADFEGVERLSLVTGGEIASTFDRPDLVKLGHCDLIEEIMIGEDKLIKFSGVAAGQACTVVLRGSTNQMIDEAERSLHDALSVLSQTVRETRIVLGGGCAEMLMSCAVEEEARRVAGKRALAVEAFARALRQIPTILADNAGYDSSDLVTRLRAAHYEGKSDFGLDMNNASVDSMHKLGVTESYKLKRQVVVSASEAAEMILRVDTILRSAPRKREAH</sequence>
<dbReference type="InterPro" id="IPR017998">
    <property type="entry name" value="Chaperone_TCP-1"/>
</dbReference>
<dbReference type="AlphaFoldDB" id="J0LFB2"/>
<dbReference type="PROSITE" id="PS00750">
    <property type="entry name" value="TCP1_1"/>
    <property type="match status" value="1"/>
</dbReference>
<dbReference type="Gene3D" id="3.30.260.10">
    <property type="entry name" value="TCP-1-like chaperonin intermediate domain"/>
    <property type="match status" value="1"/>
</dbReference>
<dbReference type="FunCoup" id="J0LFB2">
    <property type="interactions" value="116"/>
</dbReference>
<evidence type="ECO:0000256" key="1">
    <source>
        <dbReference type="ARBA" id="ARBA00004496"/>
    </source>
</evidence>
<dbReference type="GO" id="GO:0140662">
    <property type="term" value="F:ATP-dependent protein folding chaperone"/>
    <property type="evidence" value="ECO:0007669"/>
    <property type="project" value="InterPro"/>
</dbReference>
<dbReference type="GO" id="GO:0016887">
    <property type="term" value="F:ATP hydrolysis activity"/>
    <property type="evidence" value="ECO:0007669"/>
    <property type="project" value="InterPro"/>
</dbReference>
<dbReference type="SUPFAM" id="SSF52029">
    <property type="entry name" value="GroEL apical domain-like"/>
    <property type="match status" value="1"/>
</dbReference>
<dbReference type="FunFam" id="1.10.560.10:FF:000017">
    <property type="entry name" value="T-complex protein 1 subunit eta"/>
    <property type="match status" value="1"/>
</dbReference>
<evidence type="ECO:0000256" key="4">
    <source>
        <dbReference type="ARBA" id="ARBA00022490"/>
    </source>
</evidence>